<dbReference type="STRING" id="1004.SAMN05661012_05649"/>
<organism evidence="1 3">
    <name type="scientific">Chitinophaga sancti</name>
    <dbReference type="NCBI Taxonomy" id="1004"/>
    <lineage>
        <taxon>Bacteria</taxon>
        <taxon>Pseudomonadati</taxon>
        <taxon>Bacteroidota</taxon>
        <taxon>Chitinophagia</taxon>
        <taxon>Chitinophagales</taxon>
        <taxon>Chitinophagaceae</taxon>
        <taxon>Chitinophaga</taxon>
    </lineage>
</organism>
<evidence type="ECO:0000313" key="4">
    <source>
        <dbReference type="Proteomes" id="UP001326715"/>
    </source>
</evidence>
<dbReference type="PANTHER" id="PTHR36455">
    <property type="match status" value="1"/>
</dbReference>
<sequence>MSNIALFTDRYRYFLYTHPTDMRKSFIGLCGIVINIMKLSITDTDVFIFLNKDKTHIKILLHEDNGFTMFYRKLDRGKFTLPDSPHGDSGPLPIKANELLAIIKGLSFHKYRQYSS</sequence>
<dbReference type="EMBL" id="CP140154">
    <property type="protein sequence ID" value="WQG88937.1"/>
    <property type="molecule type" value="Genomic_DNA"/>
</dbReference>
<keyword evidence="4" id="KW-1185">Reference proteome</keyword>
<proteinExistence type="predicted"/>
<reference evidence="2 4" key="2">
    <citation type="submission" date="2023-11" db="EMBL/GenBank/DDBJ databases">
        <title>MicrobeMod: A computational toolkit for identifying prokaryotic methylation and restriction-modification with nanopore sequencing.</title>
        <authorList>
            <person name="Crits-Christoph A."/>
            <person name="Kang S.C."/>
            <person name="Lee H."/>
            <person name="Ostrov N."/>
        </authorList>
    </citation>
    <scope>NUCLEOTIDE SEQUENCE [LARGE SCALE GENOMIC DNA]</scope>
    <source>
        <strain evidence="2 4">ATCC 23090</strain>
    </source>
</reference>
<evidence type="ECO:0000313" key="3">
    <source>
        <dbReference type="Proteomes" id="UP000183788"/>
    </source>
</evidence>
<dbReference type="Proteomes" id="UP000183788">
    <property type="component" value="Unassembled WGS sequence"/>
</dbReference>
<dbReference type="OrthoDB" id="4956084at2"/>
<evidence type="ECO:0000313" key="1">
    <source>
        <dbReference type="EMBL" id="SFW84994.1"/>
    </source>
</evidence>
<reference evidence="1 3" key="1">
    <citation type="submission" date="2016-11" db="EMBL/GenBank/DDBJ databases">
        <authorList>
            <person name="Jaros S."/>
            <person name="Januszkiewicz K."/>
            <person name="Wedrychowicz H."/>
        </authorList>
    </citation>
    <scope>NUCLEOTIDE SEQUENCE [LARGE SCALE GENOMIC DNA]</scope>
    <source>
        <strain evidence="1 3">DSM 784</strain>
    </source>
</reference>
<dbReference type="NCBIfam" id="NF033819">
    <property type="entry name" value="IS66_TnpB"/>
    <property type="match status" value="1"/>
</dbReference>
<dbReference type="InterPro" id="IPR008878">
    <property type="entry name" value="Transposase_IS66_Orf2"/>
</dbReference>
<dbReference type="AlphaFoldDB" id="A0A1K1SKZ5"/>
<dbReference type="PANTHER" id="PTHR36455:SF1">
    <property type="entry name" value="BLR8292 PROTEIN"/>
    <property type="match status" value="1"/>
</dbReference>
<evidence type="ECO:0000313" key="2">
    <source>
        <dbReference type="EMBL" id="WQG88937.1"/>
    </source>
</evidence>
<protein>
    <submittedName>
        <fullName evidence="1">IS66 Orf2 like protein</fullName>
    </submittedName>
    <submittedName>
        <fullName evidence="2">IS66 family insertion sequence element accessory protein TnpB</fullName>
    </submittedName>
</protein>
<accession>A0A1K1SKZ5</accession>
<dbReference type="EMBL" id="FPIZ01000025">
    <property type="protein sequence ID" value="SFW84994.1"/>
    <property type="molecule type" value="Genomic_DNA"/>
</dbReference>
<dbReference type="Proteomes" id="UP001326715">
    <property type="component" value="Chromosome"/>
</dbReference>
<name>A0A1K1SKZ5_9BACT</name>
<dbReference type="Pfam" id="PF05717">
    <property type="entry name" value="TnpB_IS66"/>
    <property type="match status" value="1"/>
</dbReference>
<dbReference type="RefSeq" id="WP_072364882.1">
    <property type="nucleotide sequence ID" value="NZ_CP139972.1"/>
</dbReference>
<gene>
    <name evidence="2" type="primary">tnpB</name>
    <name evidence="1" type="ORF">SAMN05661012_05649</name>
    <name evidence="2" type="ORF">SR876_28820</name>
</gene>